<comment type="caution">
    <text evidence="2">The sequence shown here is derived from an EMBL/GenBank/DDBJ whole genome shotgun (WGS) entry which is preliminary data.</text>
</comment>
<organism evidence="2 3">
    <name type="scientific">Ilex paraguariensis</name>
    <name type="common">yerba mate</name>
    <dbReference type="NCBI Taxonomy" id="185542"/>
    <lineage>
        <taxon>Eukaryota</taxon>
        <taxon>Viridiplantae</taxon>
        <taxon>Streptophyta</taxon>
        <taxon>Embryophyta</taxon>
        <taxon>Tracheophyta</taxon>
        <taxon>Spermatophyta</taxon>
        <taxon>Magnoliopsida</taxon>
        <taxon>eudicotyledons</taxon>
        <taxon>Gunneridae</taxon>
        <taxon>Pentapetalae</taxon>
        <taxon>asterids</taxon>
        <taxon>campanulids</taxon>
        <taxon>Aquifoliales</taxon>
        <taxon>Aquifoliaceae</taxon>
        <taxon>Ilex</taxon>
    </lineage>
</organism>
<dbReference type="EMBL" id="CAUOFW020006057">
    <property type="protein sequence ID" value="CAK9172725.1"/>
    <property type="molecule type" value="Genomic_DNA"/>
</dbReference>
<dbReference type="AlphaFoldDB" id="A0ABC8U122"/>
<proteinExistence type="predicted"/>
<evidence type="ECO:0000313" key="3">
    <source>
        <dbReference type="Proteomes" id="UP001642360"/>
    </source>
</evidence>
<name>A0ABC8U122_9AQUA</name>
<keyword evidence="3" id="KW-1185">Reference proteome</keyword>
<dbReference type="PANTHER" id="PTHR33265:SF26">
    <property type="entry name" value="OS06G0554600 PROTEIN"/>
    <property type="match status" value="1"/>
</dbReference>
<dbReference type="Pfam" id="PF05553">
    <property type="entry name" value="DUF761"/>
    <property type="match status" value="1"/>
</dbReference>
<dbReference type="Proteomes" id="UP001642360">
    <property type="component" value="Unassembled WGS sequence"/>
</dbReference>
<dbReference type="InterPro" id="IPR008480">
    <property type="entry name" value="DUF761_pln"/>
</dbReference>
<protein>
    <recommendedName>
        <fullName evidence="4">Avr9/Cf-9 rapidly elicited protein 146</fullName>
    </recommendedName>
</protein>
<reference evidence="2 3" key="1">
    <citation type="submission" date="2024-02" db="EMBL/GenBank/DDBJ databases">
        <authorList>
            <person name="Vignale AGUSTIN F."/>
            <person name="Sosa J E."/>
            <person name="Modenutti C."/>
        </authorList>
    </citation>
    <scope>NUCLEOTIDE SEQUENCE [LARGE SCALE GENOMIC DNA]</scope>
</reference>
<gene>
    <name evidence="1" type="ORF">ILEXP_LOCUS35612</name>
    <name evidence="2" type="ORF">ILEXP_LOCUS42404</name>
</gene>
<dbReference type="PANTHER" id="PTHR33265">
    <property type="entry name" value="AVR9/CF-9 RAPIDLY ELICITED PROTEIN-RELATED"/>
    <property type="match status" value="1"/>
</dbReference>
<accession>A0ABC8U122</accession>
<evidence type="ECO:0000313" key="1">
    <source>
        <dbReference type="EMBL" id="CAK9166393.1"/>
    </source>
</evidence>
<evidence type="ECO:0008006" key="4">
    <source>
        <dbReference type="Google" id="ProtNLM"/>
    </source>
</evidence>
<evidence type="ECO:0000313" key="2">
    <source>
        <dbReference type="EMBL" id="CAK9172725.1"/>
    </source>
</evidence>
<dbReference type="EMBL" id="CAUOFW020004610">
    <property type="protein sequence ID" value="CAK9166393.1"/>
    <property type="molecule type" value="Genomic_DNA"/>
</dbReference>
<sequence length="200" mass="22977">MEIEQSPPVIAKKLLSIVKIVFYMLRKGISKSKMLTDLHMMLKRSKIFGKAIGNLMVNYDYSALTCRSTDSGMSFISPRLREYEFSCSNSPAFPSFYPKRKHHFRQNVEDINVVHKVFDILNNYEMVEASPLTLPGFGPSPAVRQLRITDSPFPLKDTEGDNTQVDMAAEEFIKKFYKVLRQEKKMAALSSPSPYHKWGR</sequence>